<dbReference type="InterPro" id="IPR011990">
    <property type="entry name" value="TPR-like_helical_dom_sf"/>
</dbReference>
<keyword evidence="3 5" id="KW-0238">DNA-binding</keyword>
<feature type="DNA-binding region" description="OmpR/PhoB-type" evidence="5">
    <location>
        <begin position="1"/>
        <end position="95"/>
    </location>
</feature>
<dbReference type="SUPFAM" id="SSF48452">
    <property type="entry name" value="TPR-like"/>
    <property type="match status" value="1"/>
</dbReference>
<dbReference type="InterPro" id="IPR005158">
    <property type="entry name" value="BTAD"/>
</dbReference>
<feature type="domain" description="OmpR/PhoB-type" evidence="7">
    <location>
        <begin position="1"/>
        <end position="95"/>
    </location>
</feature>
<evidence type="ECO:0000256" key="3">
    <source>
        <dbReference type="ARBA" id="ARBA00023125"/>
    </source>
</evidence>
<protein>
    <submittedName>
        <fullName evidence="8">DNA-binding SARP family transcriptional activator</fullName>
    </submittedName>
</protein>
<evidence type="ECO:0000256" key="1">
    <source>
        <dbReference type="ARBA" id="ARBA00005820"/>
    </source>
</evidence>
<name>A0A366D7U1_9NOCA</name>
<dbReference type="Pfam" id="PF00486">
    <property type="entry name" value="Trans_reg_C"/>
    <property type="match status" value="1"/>
</dbReference>
<evidence type="ECO:0000313" key="9">
    <source>
        <dbReference type="Proteomes" id="UP000252586"/>
    </source>
</evidence>
<dbReference type="SMART" id="SM01043">
    <property type="entry name" value="BTAD"/>
    <property type="match status" value="1"/>
</dbReference>
<comment type="caution">
    <text evidence="8">The sequence shown here is derived from an EMBL/GenBank/DDBJ whole genome shotgun (WGS) entry which is preliminary data.</text>
</comment>
<dbReference type="GO" id="GO:0006355">
    <property type="term" value="P:regulation of DNA-templated transcription"/>
    <property type="evidence" value="ECO:0007669"/>
    <property type="project" value="InterPro"/>
</dbReference>
<dbReference type="CDD" id="cd15831">
    <property type="entry name" value="BTAD"/>
    <property type="match status" value="1"/>
</dbReference>
<evidence type="ECO:0000256" key="2">
    <source>
        <dbReference type="ARBA" id="ARBA00023015"/>
    </source>
</evidence>
<proteinExistence type="inferred from homology"/>
<keyword evidence="2" id="KW-0805">Transcription regulation</keyword>
<dbReference type="Gene3D" id="1.10.10.10">
    <property type="entry name" value="Winged helix-like DNA-binding domain superfamily/Winged helix DNA-binding domain"/>
    <property type="match status" value="1"/>
</dbReference>
<dbReference type="InterPro" id="IPR016032">
    <property type="entry name" value="Sig_transdc_resp-reg_C-effctor"/>
</dbReference>
<evidence type="ECO:0000256" key="5">
    <source>
        <dbReference type="PROSITE-ProRule" id="PRU01091"/>
    </source>
</evidence>
<dbReference type="SUPFAM" id="SSF46894">
    <property type="entry name" value="C-terminal effector domain of the bipartite response regulators"/>
    <property type="match status" value="1"/>
</dbReference>
<dbReference type="RefSeq" id="WP_067514188.1">
    <property type="nucleotide sequence ID" value="NZ_CP107943.1"/>
</dbReference>
<dbReference type="Gene3D" id="1.25.40.10">
    <property type="entry name" value="Tetratricopeptide repeat domain"/>
    <property type="match status" value="1"/>
</dbReference>
<feature type="region of interest" description="Disordered" evidence="6">
    <location>
        <begin position="658"/>
        <end position="690"/>
    </location>
</feature>
<dbReference type="Proteomes" id="UP000252586">
    <property type="component" value="Unassembled WGS sequence"/>
</dbReference>
<accession>A0A366D7U1</accession>
<sequence>MQFSLLGPLEVQHQGVALRLGGVRQRTTLAYLLLHPNTVVPASRLMDALWPNESMPTSARKILHNAVWGLRNLLPDDSATPFALTSRPPGYIFEVDTDLIDLHRFYRLAARGRADAAAGDLDSAAARLCDALSLWRGSAVSDLTEHGVDWPELTAAEDARMSVAEDYFDIELERGHHVEVIDPLSKLAESGLLRERSCGQLMLALYRSRRPSDALGVYTDWRNSLIENFGLEPGPELQRLQQSILRQSPSLLPSAAVATDEAILETPAPVTPINGGPTDRVTVLFLQVTQPAPAQGDQPVLGDRFHPTICGTISALGGVVVGAIGSTTMTVFPRACAPQDVVAAALHFRGWIAAAGMGSEAVTPRFRAAVVTGAAARRIPRTYAELRRTAGYGDLFDDCERLLLDAPVDAVAVGECARRETEHLIRYVPHPSGQWHAAAVHTAPGAASEPEGDPDPDVRTLLGLRDRVRERQVSHLVAVVAPASVNARRATRGFRHAIRARRDSEPVLSARFGGPDPLGVHRTMLAGLCDLRAGDAPADIRAKLAEVAGHPLRSPSTVHQIAEALYPLARSLPLDPFQTRAALAAWLELLCAEAGLHPTTLVFDDAHLADETSLVFLETLLDSAEHAPLLVVLSGETALVRSGFVRIAGTRESTLLTADSRSPRRSASRRLPENHLTAGADRSATASAAS</sequence>
<evidence type="ECO:0000256" key="6">
    <source>
        <dbReference type="SAM" id="MobiDB-lite"/>
    </source>
</evidence>
<dbReference type="AlphaFoldDB" id="A0A366D7U1"/>
<dbReference type="GO" id="GO:0003677">
    <property type="term" value="F:DNA binding"/>
    <property type="evidence" value="ECO:0007669"/>
    <property type="project" value="UniProtKB-UniRule"/>
</dbReference>
<evidence type="ECO:0000259" key="7">
    <source>
        <dbReference type="PROSITE" id="PS51755"/>
    </source>
</evidence>
<dbReference type="SMART" id="SM00862">
    <property type="entry name" value="Trans_reg_C"/>
    <property type="match status" value="1"/>
</dbReference>
<organism evidence="8 9">
    <name type="scientific">Nocardia puris</name>
    <dbReference type="NCBI Taxonomy" id="208602"/>
    <lineage>
        <taxon>Bacteria</taxon>
        <taxon>Bacillati</taxon>
        <taxon>Actinomycetota</taxon>
        <taxon>Actinomycetes</taxon>
        <taxon>Mycobacteriales</taxon>
        <taxon>Nocardiaceae</taxon>
        <taxon>Nocardia</taxon>
    </lineage>
</organism>
<feature type="compositionally biased region" description="Low complexity" evidence="6">
    <location>
        <begin position="678"/>
        <end position="690"/>
    </location>
</feature>
<dbReference type="InterPro" id="IPR001867">
    <property type="entry name" value="OmpR/PhoB-type_DNA-bd"/>
</dbReference>
<keyword evidence="4" id="KW-0804">Transcription</keyword>
<keyword evidence="9" id="KW-1185">Reference proteome</keyword>
<evidence type="ECO:0000313" key="8">
    <source>
        <dbReference type="EMBL" id="RBO85348.1"/>
    </source>
</evidence>
<dbReference type="PROSITE" id="PS51755">
    <property type="entry name" value="OMPR_PHOB"/>
    <property type="match status" value="1"/>
</dbReference>
<dbReference type="InterPro" id="IPR051677">
    <property type="entry name" value="AfsR-DnrI-RedD_regulator"/>
</dbReference>
<dbReference type="STRING" id="1210090.GCA_001613185_06622"/>
<dbReference type="PANTHER" id="PTHR35807:SF1">
    <property type="entry name" value="TRANSCRIPTIONAL REGULATOR REDD"/>
    <property type="match status" value="1"/>
</dbReference>
<dbReference type="OrthoDB" id="4336084at2"/>
<evidence type="ECO:0000256" key="4">
    <source>
        <dbReference type="ARBA" id="ARBA00023163"/>
    </source>
</evidence>
<dbReference type="PANTHER" id="PTHR35807">
    <property type="entry name" value="TRANSCRIPTIONAL REGULATOR REDD-RELATED"/>
    <property type="match status" value="1"/>
</dbReference>
<dbReference type="InterPro" id="IPR036388">
    <property type="entry name" value="WH-like_DNA-bd_sf"/>
</dbReference>
<dbReference type="EMBL" id="QNRE01000015">
    <property type="protein sequence ID" value="RBO85348.1"/>
    <property type="molecule type" value="Genomic_DNA"/>
</dbReference>
<reference evidence="8 9" key="1">
    <citation type="submission" date="2018-06" db="EMBL/GenBank/DDBJ databases">
        <title>Genomic Encyclopedia of Type Strains, Phase IV (KMG-IV): sequencing the most valuable type-strain genomes for metagenomic binning, comparative biology and taxonomic classification.</title>
        <authorList>
            <person name="Goeker M."/>
        </authorList>
    </citation>
    <scope>NUCLEOTIDE SEQUENCE [LARGE SCALE GENOMIC DNA]</scope>
    <source>
        <strain evidence="8 9">DSM 44599</strain>
    </source>
</reference>
<dbReference type="Pfam" id="PF03704">
    <property type="entry name" value="BTAD"/>
    <property type="match status" value="1"/>
</dbReference>
<gene>
    <name evidence="8" type="ORF">DFR74_115197</name>
</gene>
<comment type="similarity">
    <text evidence="1">Belongs to the AfsR/DnrI/RedD regulatory family.</text>
</comment>
<dbReference type="GO" id="GO:0000160">
    <property type="term" value="P:phosphorelay signal transduction system"/>
    <property type="evidence" value="ECO:0007669"/>
    <property type="project" value="InterPro"/>
</dbReference>